<evidence type="ECO:0000313" key="2">
    <source>
        <dbReference type="EMBL" id="SHF11855.1"/>
    </source>
</evidence>
<dbReference type="AlphaFoldDB" id="A0A1M4Z1L0"/>
<evidence type="ECO:0000256" key="1">
    <source>
        <dbReference type="SAM" id="Coils"/>
    </source>
</evidence>
<evidence type="ECO:0000313" key="3">
    <source>
        <dbReference type="Proteomes" id="UP000184035"/>
    </source>
</evidence>
<dbReference type="EMBL" id="FQVM01000035">
    <property type="protein sequence ID" value="SHF11855.1"/>
    <property type="molecule type" value="Genomic_DNA"/>
</dbReference>
<organism evidence="2 3">
    <name type="scientific">Clostridium fallax</name>
    <dbReference type="NCBI Taxonomy" id="1533"/>
    <lineage>
        <taxon>Bacteria</taxon>
        <taxon>Bacillati</taxon>
        <taxon>Bacillota</taxon>
        <taxon>Clostridia</taxon>
        <taxon>Eubacteriales</taxon>
        <taxon>Clostridiaceae</taxon>
        <taxon>Clostridium</taxon>
    </lineage>
</organism>
<gene>
    <name evidence="2" type="ORF">SAMN05443638_13515</name>
</gene>
<reference evidence="2 3" key="1">
    <citation type="submission" date="2016-11" db="EMBL/GenBank/DDBJ databases">
        <authorList>
            <person name="Jaros S."/>
            <person name="Januszkiewicz K."/>
            <person name="Wedrychowicz H."/>
        </authorList>
    </citation>
    <scope>NUCLEOTIDE SEQUENCE [LARGE SCALE GENOMIC DNA]</scope>
    <source>
        <strain evidence="2 3">DSM 2631</strain>
    </source>
</reference>
<accession>A0A1M4Z1L0</accession>
<keyword evidence="1" id="KW-0175">Coiled coil</keyword>
<name>A0A1M4Z1L0_9CLOT</name>
<proteinExistence type="predicted"/>
<dbReference type="RefSeq" id="WP_172607495.1">
    <property type="nucleotide sequence ID" value="NZ_FQVM01000035.1"/>
</dbReference>
<protein>
    <submittedName>
        <fullName evidence="2">Uncharacterized protein</fullName>
    </submittedName>
</protein>
<keyword evidence="3" id="KW-1185">Reference proteome</keyword>
<dbReference type="Proteomes" id="UP000184035">
    <property type="component" value="Unassembled WGS sequence"/>
</dbReference>
<sequence>MTKLIELEEKLKELKLQKRNLLLADKNTDNIDTLIKEVEKEIKDLKDE</sequence>
<feature type="coiled-coil region" evidence="1">
    <location>
        <begin position="4"/>
        <end position="48"/>
    </location>
</feature>